<feature type="region of interest" description="Disordered" evidence="1">
    <location>
        <begin position="38"/>
        <end position="61"/>
    </location>
</feature>
<organism evidence="2 4">
    <name type="scientific">Parasaccharibacter apium</name>
    <dbReference type="NCBI Taxonomy" id="1510841"/>
    <lineage>
        <taxon>Bacteria</taxon>
        <taxon>Pseudomonadati</taxon>
        <taxon>Pseudomonadota</taxon>
        <taxon>Alphaproteobacteria</taxon>
        <taxon>Acetobacterales</taxon>
        <taxon>Acetobacteraceae</taxon>
        <taxon>Parasaccharibacter</taxon>
    </lineage>
</organism>
<keyword evidence="5" id="KW-1185">Reference proteome</keyword>
<dbReference type="EMBL" id="CBLY010000006">
    <property type="protein sequence ID" value="CDG34327.1"/>
    <property type="molecule type" value="Genomic_DNA"/>
</dbReference>
<evidence type="ECO:0000313" key="3">
    <source>
        <dbReference type="EMBL" id="POS64763.1"/>
    </source>
</evidence>
<reference evidence="2 4" key="2">
    <citation type="journal article" date="2014" name="PLoS ONE">
        <title>Evolution of mitochondria reconstructed from the energy metabolism of living bacteria.</title>
        <authorList>
            <person name="Degli Esposti M."/>
            <person name="Chouaia B."/>
            <person name="Comandatore F."/>
            <person name="Crotti E."/>
            <person name="Sassera D."/>
            <person name="Lievens P.M."/>
            <person name="Daffonchio D."/>
            <person name="Bandi C."/>
        </authorList>
    </citation>
    <scope>NUCLEOTIDE SEQUENCE [LARGE SCALE GENOMIC DNA]</scope>
    <source>
        <strain evidence="2">AM168</strain>
        <strain evidence="4">AM169</strain>
    </source>
</reference>
<accession>A0A7U7J204</accession>
<proteinExistence type="predicted"/>
<protein>
    <submittedName>
        <fullName evidence="2">Uncharacterized protein</fullName>
    </submittedName>
</protein>
<evidence type="ECO:0000256" key="1">
    <source>
        <dbReference type="SAM" id="MobiDB-lite"/>
    </source>
</evidence>
<reference evidence="3 5" key="3">
    <citation type="submission" date="2018-02" db="EMBL/GenBank/DDBJ databases">
        <title>Draft genome sequences of four Parasaccharibacter apium strains isolated from honey bees.</title>
        <authorList>
            <person name="Corby-Harris V.L."/>
            <person name="Anderson K.E."/>
        </authorList>
    </citation>
    <scope>NUCLEOTIDE SEQUENCE [LARGE SCALE GENOMIC DNA]</scope>
    <source>
        <strain evidence="3 5">B8</strain>
    </source>
</reference>
<name>A0A7U7J204_9PROT</name>
<dbReference type="Proteomes" id="UP000237218">
    <property type="component" value="Unassembled WGS sequence"/>
</dbReference>
<evidence type="ECO:0000313" key="5">
    <source>
        <dbReference type="Proteomes" id="UP000237218"/>
    </source>
</evidence>
<gene>
    <name evidence="3" type="ORF">ASQ42_01245</name>
    <name evidence="2" type="ORF">SACS_1589</name>
</gene>
<reference evidence="2 4" key="1">
    <citation type="journal article" date="2014" name="Genome Biol. Evol.">
        <title>Acetic acid bacteria genomes reveal functional traits for adaptation to life in insect guts.</title>
        <authorList>
            <person name="Chouaia B."/>
            <person name="Gaiarsa S."/>
            <person name="Crotti E."/>
            <person name="Comandatore F."/>
            <person name="Degli Esposti M."/>
            <person name="Ricci I."/>
            <person name="Alma A."/>
            <person name="Favia G."/>
            <person name="Bandi C."/>
            <person name="Daffonchio D."/>
        </authorList>
    </citation>
    <scope>NUCLEOTIDE SEQUENCE [LARGE SCALE GENOMIC DNA]</scope>
    <source>
        <strain evidence="2">AM168</strain>
        <strain evidence="4">AM169</strain>
    </source>
</reference>
<dbReference type="EMBL" id="LMYI01000002">
    <property type="protein sequence ID" value="POS64763.1"/>
    <property type="molecule type" value="Genomic_DNA"/>
</dbReference>
<sequence>MTRSSPVPVRLRGLAGNLCRSAIVMGLFGFIQTSPAEAASQKHPSRHHHSAQHSSTTPVELKAQPGTELDRQARSLNADLLDDAARHNETPIVLTGTAKLAPKQKNMILFVQLQSYRLCGSAGCTTSIYRRNGNKWDTLLDSVNGSIRIARQRHNGLADIIIDGNDRWVFDGQKYEDTLNSP</sequence>
<dbReference type="RefSeq" id="WP_052349154.1">
    <property type="nucleotide sequence ID" value="NZ_CBLY010000006.1"/>
</dbReference>
<comment type="caution">
    <text evidence="2">The sequence shown here is derived from an EMBL/GenBank/DDBJ whole genome shotgun (WGS) entry which is preliminary data.</text>
</comment>
<dbReference type="Proteomes" id="UP000027590">
    <property type="component" value="Unassembled WGS sequence"/>
</dbReference>
<dbReference type="OrthoDB" id="7271479at2"/>
<dbReference type="AlphaFoldDB" id="A0A7U7J204"/>
<evidence type="ECO:0000313" key="4">
    <source>
        <dbReference type="Proteomes" id="UP000027590"/>
    </source>
</evidence>
<evidence type="ECO:0000313" key="2">
    <source>
        <dbReference type="EMBL" id="CDG34327.1"/>
    </source>
</evidence>